<dbReference type="SUPFAM" id="SSF50952">
    <property type="entry name" value="Soluble quinoprotein glucose dehydrogenase"/>
    <property type="match status" value="1"/>
</dbReference>
<feature type="chain" id="PRO_5030954130" evidence="2">
    <location>
        <begin position="28"/>
        <end position="383"/>
    </location>
</feature>
<dbReference type="EMBL" id="JACHDB010000001">
    <property type="protein sequence ID" value="MBB5432560.1"/>
    <property type="molecule type" value="Genomic_DNA"/>
</dbReference>
<dbReference type="Pfam" id="PF07995">
    <property type="entry name" value="GSDH"/>
    <property type="match status" value="1"/>
</dbReference>
<feature type="compositionally biased region" description="Basic and acidic residues" evidence="1">
    <location>
        <begin position="363"/>
        <end position="377"/>
    </location>
</feature>
<dbReference type="Proteomes" id="UP000572635">
    <property type="component" value="Unassembled WGS sequence"/>
</dbReference>
<name>A0A7W8QLK8_9ACTN</name>
<feature type="compositionally biased region" description="Gly residues" evidence="1">
    <location>
        <begin position="26"/>
        <end position="45"/>
    </location>
</feature>
<dbReference type="InterPro" id="IPR011042">
    <property type="entry name" value="6-blade_b-propeller_TolB-like"/>
</dbReference>
<protein>
    <submittedName>
        <fullName evidence="4">Glucose/arabinose dehydrogenase</fullName>
    </submittedName>
</protein>
<sequence length="383" mass="39199">MRRHARPRAGAALLGAVLLLPACSGGAGEEASDGGGGAAAPGGGAEPPQATDRLVPPGEPETVADGLETPWSIAFLPDGSALVGERDTARVLRVSPDGGTEEAGEVDGVSPSGEGGLLGLAVSPDMGEDLEGEVFAYFTSDSDNRIVRMPFDADGGLGEQETVLDGIPSASFHNGGRIAFGPDGHLYAGTGDAGDTGNAPDPDSLGGKILRMTPDGEPAPDDPGGDLVYSSGHRNVQGLAWDQEGALLATEFGQDTWDEINVIEAGGDYGWPETEGTGGGEGVIDPVVTWTTDEASPSGAAVAEGSLWVAALRGERLWRVPLTGDPGDPVAEPEALHQGEYGRLRAVAATPDGSELWITTSNRDGRGEPRDGDDRILRIPLRG</sequence>
<evidence type="ECO:0000256" key="1">
    <source>
        <dbReference type="SAM" id="MobiDB-lite"/>
    </source>
</evidence>
<evidence type="ECO:0000256" key="2">
    <source>
        <dbReference type="SAM" id="SignalP"/>
    </source>
</evidence>
<gene>
    <name evidence="4" type="ORF">HDA36_002644</name>
</gene>
<dbReference type="InterPro" id="IPR011041">
    <property type="entry name" value="Quinoprot_gluc/sorb_DH_b-prop"/>
</dbReference>
<proteinExistence type="predicted"/>
<feature type="region of interest" description="Disordered" evidence="1">
    <location>
        <begin position="355"/>
        <end position="383"/>
    </location>
</feature>
<evidence type="ECO:0000313" key="5">
    <source>
        <dbReference type="Proteomes" id="UP000572635"/>
    </source>
</evidence>
<feature type="domain" description="Glucose/Sorbosone dehydrogenase" evidence="3">
    <location>
        <begin position="67"/>
        <end position="366"/>
    </location>
</feature>
<feature type="signal peptide" evidence="2">
    <location>
        <begin position="1"/>
        <end position="27"/>
    </location>
</feature>
<dbReference type="InterPro" id="IPR012938">
    <property type="entry name" value="Glc/Sorbosone_DH"/>
</dbReference>
<dbReference type="PANTHER" id="PTHR19328">
    <property type="entry name" value="HEDGEHOG-INTERACTING PROTEIN"/>
    <property type="match status" value="1"/>
</dbReference>
<dbReference type="AlphaFoldDB" id="A0A7W8QLK8"/>
<organism evidence="4 5">
    <name type="scientific">Nocardiopsis composta</name>
    <dbReference type="NCBI Taxonomy" id="157465"/>
    <lineage>
        <taxon>Bacteria</taxon>
        <taxon>Bacillati</taxon>
        <taxon>Actinomycetota</taxon>
        <taxon>Actinomycetes</taxon>
        <taxon>Streptosporangiales</taxon>
        <taxon>Nocardiopsidaceae</taxon>
        <taxon>Nocardiopsis</taxon>
    </lineage>
</organism>
<keyword evidence="5" id="KW-1185">Reference proteome</keyword>
<accession>A0A7W8QLK8</accession>
<reference evidence="4 5" key="1">
    <citation type="submission" date="2020-08" db="EMBL/GenBank/DDBJ databases">
        <title>Sequencing the genomes of 1000 actinobacteria strains.</title>
        <authorList>
            <person name="Klenk H.-P."/>
        </authorList>
    </citation>
    <scope>NUCLEOTIDE SEQUENCE [LARGE SCALE GENOMIC DNA]</scope>
    <source>
        <strain evidence="4 5">DSM 44551</strain>
    </source>
</reference>
<dbReference type="RefSeq" id="WP_184392112.1">
    <property type="nucleotide sequence ID" value="NZ_BAAAJD010000043.1"/>
</dbReference>
<dbReference type="Gene3D" id="2.120.10.30">
    <property type="entry name" value="TolB, C-terminal domain"/>
    <property type="match status" value="1"/>
</dbReference>
<comment type="caution">
    <text evidence="4">The sequence shown here is derived from an EMBL/GenBank/DDBJ whole genome shotgun (WGS) entry which is preliminary data.</text>
</comment>
<dbReference type="PANTHER" id="PTHR19328:SF13">
    <property type="entry name" value="HIPL1 PROTEIN"/>
    <property type="match status" value="1"/>
</dbReference>
<evidence type="ECO:0000313" key="4">
    <source>
        <dbReference type="EMBL" id="MBB5432560.1"/>
    </source>
</evidence>
<feature type="region of interest" description="Disordered" evidence="1">
    <location>
        <begin position="26"/>
        <end position="68"/>
    </location>
</feature>
<keyword evidence="2" id="KW-0732">Signal</keyword>
<evidence type="ECO:0000259" key="3">
    <source>
        <dbReference type="Pfam" id="PF07995"/>
    </source>
</evidence>